<gene>
    <name evidence="2" type="ORF">C7H19_15510</name>
</gene>
<feature type="compositionally biased region" description="Polar residues" evidence="1">
    <location>
        <begin position="20"/>
        <end position="30"/>
    </location>
</feature>
<evidence type="ECO:0000256" key="1">
    <source>
        <dbReference type="SAM" id="MobiDB-lite"/>
    </source>
</evidence>
<dbReference type="AlphaFoldDB" id="A0A2T1LVS0"/>
<reference evidence="2 3" key="2">
    <citation type="submission" date="2018-03" db="EMBL/GenBank/DDBJ databases">
        <authorList>
            <person name="Keele B.F."/>
        </authorList>
    </citation>
    <scope>NUCLEOTIDE SEQUENCE [LARGE SCALE GENOMIC DNA]</scope>
    <source>
        <strain evidence="2 3">CCALA 016</strain>
    </source>
</reference>
<feature type="compositionally biased region" description="Polar residues" evidence="1">
    <location>
        <begin position="37"/>
        <end position="50"/>
    </location>
</feature>
<feature type="region of interest" description="Disordered" evidence="1">
    <location>
        <begin position="20"/>
        <end position="62"/>
    </location>
</feature>
<organism evidence="2 3">
    <name type="scientific">Aphanothece hegewaldii CCALA 016</name>
    <dbReference type="NCBI Taxonomy" id="2107694"/>
    <lineage>
        <taxon>Bacteria</taxon>
        <taxon>Bacillati</taxon>
        <taxon>Cyanobacteriota</taxon>
        <taxon>Cyanophyceae</taxon>
        <taxon>Oscillatoriophycideae</taxon>
        <taxon>Chroococcales</taxon>
        <taxon>Aphanothecaceae</taxon>
        <taxon>Aphanothece</taxon>
    </lineage>
</organism>
<accession>A0A2T1LVS0</accession>
<evidence type="ECO:0000313" key="2">
    <source>
        <dbReference type="EMBL" id="PSF35828.1"/>
    </source>
</evidence>
<dbReference type="EMBL" id="PXOH01000017">
    <property type="protein sequence ID" value="PSF35828.1"/>
    <property type="molecule type" value="Genomic_DNA"/>
</dbReference>
<keyword evidence="3" id="KW-1185">Reference proteome</keyword>
<protein>
    <submittedName>
        <fullName evidence="2">Uncharacterized protein</fullName>
    </submittedName>
</protein>
<dbReference type="RefSeq" id="WP_106457810.1">
    <property type="nucleotide sequence ID" value="NZ_PXOH01000017.1"/>
</dbReference>
<sequence>MTQFIGLQIQSVTQLSTHQTQTARAKIKPTTSDKQRTAVSESNQANQTTENGKDDVTTAHRTPRNSPLAQEAINNAIAAIIAHNNATELHDLKWAISINSVKELVSEATKSQRLVQKAIALRQDEIDQHHTHHQIEPNHNHRHKRKRTIRDAISLTEVFGTL</sequence>
<dbReference type="Proteomes" id="UP000239001">
    <property type="component" value="Unassembled WGS sequence"/>
</dbReference>
<reference evidence="2 3" key="1">
    <citation type="submission" date="2018-03" db="EMBL/GenBank/DDBJ databases">
        <title>The ancient ancestry and fast evolution of plastids.</title>
        <authorList>
            <person name="Moore K.R."/>
            <person name="Magnabosco C."/>
            <person name="Momper L."/>
            <person name="Gold D.A."/>
            <person name="Bosak T."/>
            <person name="Fournier G.P."/>
        </authorList>
    </citation>
    <scope>NUCLEOTIDE SEQUENCE [LARGE SCALE GENOMIC DNA]</scope>
    <source>
        <strain evidence="2 3">CCALA 016</strain>
    </source>
</reference>
<name>A0A2T1LVS0_9CHRO</name>
<proteinExistence type="predicted"/>
<comment type="caution">
    <text evidence="2">The sequence shown here is derived from an EMBL/GenBank/DDBJ whole genome shotgun (WGS) entry which is preliminary data.</text>
</comment>
<evidence type="ECO:0000313" key="3">
    <source>
        <dbReference type="Proteomes" id="UP000239001"/>
    </source>
</evidence>